<dbReference type="Gene3D" id="2.60.40.4070">
    <property type="match status" value="1"/>
</dbReference>
<dbReference type="Pfam" id="PF13860">
    <property type="entry name" value="FlgD_ig"/>
    <property type="match status" value="1"/>
</dbReference>
<dbReference type="EMBL" id="CP018099">
    <property type="protein sequence ID" value="APF17587.1"/>
    <property type="molecule type" value="Genomic_DNA"/>
</dbReference>
<dbReference type="HOGENOM" id="CLU_342468_0_0_0"/>
<dbReference type="InterPro" id="IPR026444">
    <property type="entry name" value="Secre_tail"/>
</dbReference>
<dbReference type="InterPro" id="IPR003961">
    <property type="entry name" value="FN3_dom"/>
</dbReference>
<dbReference type="eggNOG" id="COG4412">
    <property type="taxonomic scope" value="Bacteria"/>
</dbReference>
<accession>H1XUY1</accession>
<evidence type="ECO:0000313" key="4">
    <source>
        <dbReference type="Proteomes" id="UP000004671"/>
    </source>
</evidence>
<dbReference type="SUPFAM" id="SSF49265">
    <property type="entry name" value="Fibronectin type III"/>
    <property type="match status" value="1"/>
</dbReference>
<name>H1XUY1_CALAY</name>
<evidence type="ECO:0000313" key="3">
    <source>
        <dbReference type="EMBL" id="EHO41680.1"/>
    </source>
</evidence>
<dbReference type="Gene3D" id="2.60.40.10">
    <property type="entry name" value="Immunoglobulins"/>
    <property type="match status" value="1"/>
</dbReference>
<dbReference type="InterPro" id="IPR025965">
    <property type="entry name" value="FlgD/Vpr_Ig-like"/>
</dbReference>
<dbReference type="OrthoDB" id="1013954at2"/>
<dbReference type="EMBL" id="CM001402">
    <property type="protein sequence ID" value="EHO41680.1"/>
    <property type="molecule type" value="Genomic_DNA"/>
</dbReference>
<protein>
    <submittedName>
        <fullName evidence="2">Por secretion system C-terminal sorting domain-containing protein</fullName>
    </submittedName>
</protein>
<dbReference type="PaxDb" id="880073-Calab_2068"/>
<dbReference type="Proteomes" id="UP000004671">
    <property type="component" value="Chromosome"/>
</dbReference>
<evidence type="ECO:0000313" key="2">
    <source>
        <dbReference type="EMBL" id="APF17587.1"/>
    </source>
</evidence>
<evidence type="ECO:0000313" key="5">
    <source>
        <dbReference type="Proteomes" id="UP000183868"/>
    </source>
</evidence>
<dbReference type="InterPro" id="IPR036116">
    <property type="entry name" value="FN3_sf"/>
</dbReference>
<dbReference type="Proteomes" id="UP000183868">
    <property type="component" value="Chromosome"/>
</dbReference>
<feature type="domain" description="Fibronectin type-III" evidence="1">
    <location>
        <begin position="475"/>
        <end position="565"/>
    </location>
</feature>
<gene>
    <name evidence="2" type="ORF">Cabys_836</name>
    <name evidence="3" type="ORF">Calab_2068</name>
</gene>
<organism evidence="3 4">
    <name type="scientific">Caldithrix abyssi DSM 13497</name>
    <dbReference type="NCBI Taxonomy" id="880073"/>
    <lineage>
        <taxon>Bacteria</taxon>
        <taxon>Pseudomonadati</taxon>
        <taxon>Calditrichota</taxon>
        <taxon>Calditrichia</taxon>
        <taxon>Calditrichales</taxon>
        <taxon>Calditrichaceae</taxon>
        <taxon>Caldithrix</taxon>
    </lineage>
</organism>
<dbReference type="STRING" id="880073.Cabys_836"/>
<dbReference type="RefSeq" id="WP_006928853.1">
    <property type="nucleotide sequence ID" value="NZ_CM001402.1"/>
</dbReference>
<keyword evidence="4" id="KW-1185">Reference proteome</keyword>
<dbReference type="NCBIfam" id="TIGR04183">
    <property type="entry name" value="Por_Secre_tail"/>
    <property type="match status" value="1"/>
</dbReference>
<dbReference type="AlphaFoldDB" id="H1XUY1"/>
<sequence length="827" mass="93878" precursor="true">MKYLLVLWLSLFLLGSTLLASEKQQRTFFPQKQKEQVEFKVLKEEVQQQNHLQSVNQFGFEGGIIFEENFEPDGIWHRWEAIDLTHPRPEHGPSYWHVTTWNAMDSTCWWLADTSLGDVGGYANHWYQVLDTPPFMVDDTNAVFSFWHRFKIEGTAGAEDPYDGWDAMNVRISYDSGKTWIVLPFNNYNMQNSWAFGHPSQGQNEGLGIPGWAGEQLNWRKEMISLKDFVKPDTAIMIRFAFAADMGYSTADGGPDLFGWQVDSILIASEDSVFFFNNGEEDGMMARDIEFIPPEGGNLWHVVEYLDEMDAYLPHFAPSPTHFAVAQNSGETFDPLATYNPYMDNVFVTGPIALPDTTPIYIDFTHMPYFADGDAFPDVEYWRVDVRAVDSTDWEAAWIGPNGEQWVFAFGFDQWIWFSYFWNYPSNMSPLDISRYAGQDVYLRWRFWSDEDEPIGMGLMFDDVVVYAPVKTIEPPTGIEVSVNPVDTTITVQWDMLENRIIQVWRTTPGDQYVHLIAEVSDTNAYVDTDIEPFQAYYYTLRSVALYEGTSDFSSPLVGDEVIPATIWELAYDRSMPDTVVVAPVNKLVYVKFTPIAYPMDLKGFKVALDTTGTNVVGAYQFTFWDDDGVDSLPGTRLRYLNKSGLGFGFNRLIFDDSIAVDSGSIYIGLKRFGNGPKIFAESDSIDGHTYVDTDTGTIVQADLDALVHAYFDTSRTDFPTGLYDKNMPLVASRYYLGRNFPNPFNPTTTIPFVIPDYARGQKVTINIYNVLGQKVATVFDGVAKVGLNTVKWDGTNLSGRPVGSGIYIYQLKGKNVSLQRRMLLIK</sequence>
<reference evidence="3 4" key="1">
    <citation type="submission" date="2011-09" db="EMBL/GenBank/DDBJ databases">
        <title>The permanent draft genome of Caldithrix abyssi DSM 13497.</title>
        <authorList>
            <consortium name="US DOE Joint Genome Institute (JGI-PGF)"/>
            <person name="Lucas S."/>
            <person name="Han J."/>
            <person name="Lapidus A."/>
            <person name="Bruce D."/>
            <person name="Goodwin L."/>
            <person name="Pitluck S."/>
            <person name="Peters L."/>
            <person name="Kyrpides N."/>
            <person name="Mavromatis K."/>
            <person name="Ivanova N."/>
            <person name="Mikhailova N."/>
            <person name="Chertkov O."/>
            <person name="Detter J.C."/>
            <person name="Tapia R."/>
            <person name="Han C."/>
            <person name="Land M."/>
            <person name="Hauser L."/>
            <person name="Markowitz V."/>
            <person name="Cheng J.-F."/>
            <person name="Hugenholtz P."/>
            <person name="Woyke T."/>
            <person name="Wu D."/>
            <person name="Spring S."/>
            <person name="Brambilla E."/>
            <person name="Klenk H.-P."/>
            <person name="Eisen J.A."/>
        </authorList>
    </citation>
    <scope>NUCLEOTIDE SEQUENCE [LARGE SCALE GENOMIC DNA]</scope>
    <source>
        <strain evidence="3 4">DSM 13497</strain>
    </source>
</reference>
<dbReference type="InterPro" id="IPR013783">
    <property type="entry name" value="Ig-like_fold"/>
</dbReference>
<reference evidence="2 5" key="2">
    <citation type="submission" date="2016-11" db="EMBL/GenBank/DDBJ databases">
        <title>Genomic analysis of Caldithrix abyssi and proposal of a novel bacterial phylum Caldithrichaeota.</title>
        <authorList>
            <person name="Kublanov I."/>
            <person name="Sigalova O."/>
            <person name="Gavrilov S."/>
            <person name="Lebedinsky A."/>
            <person name="Ivanova N."/>
            <person name="Daum C."/>
            <person name="Reddy T."/>
            <person name="Klenk H.P."/>
            <person name="Goker M."/>
            <person name="Reva O."/>
            <person name="Miroshnichenko M."/>
            <person name="Kyprides N."/>
            <person name="Woyke T."/>
            <person name="Gelfand M."/>
        </authorList>
    </citation>
    <scope>NUCLEOTIDE SEQUENCE [LARGE SCALE GENOMIC DNA]</scope>
    <source>
        <strain evidence="2 5">LF13</strain>
    </source>
</reference>
<dbReference type="PROSITE" id="PS50853">
    <property type="entry name" value="FN3"/>
    <property type="match status" value="1"/>
</dbReference>
<dbReference type="InParanoid" id="H1XUY1"/>
<proteinExistence type="predicted"/>
<evidence type="ECO:0000259" key="1">
    <source>
        <dbReference type="PROSITE" id="PS50853"/>
    </source>
</evidence>
<dbReference type="KEGG" id="caby:Cabys_836"/>